<dbReference type="EMBL" id="BAAADD010000010">
    <property type="protein sequence ID" value="GAA0583399.1"/>
    <property type="molecule type" value="Genomic_DNA"/>
</dbReference>
<comment type="caution">
    <text evidence="1">The sequence shown here is derived from an EMBL/GenBank/DDBJ whole genome shotgun (WGS) entry which is preliminary data.</text>
</comment>
<organism evidence="1 2">
    <name type="scientific">Rhizomicrobium electricum</name>
    <dbReference type="NCBI Taxonomy" id="480070"/>
    <lineage>
        <taxon>Bacteria</taxon>
        <taxon>Pseudomonadati</taxon>
        <taxon>Pseudomonadota</taxon>
        <taxon>Alphaproteobacteria</taxon>
        <taxon>Micropepsales</taxon>
        <taxon>Micropepsaceae</taxon>
        <taxon>Rhizomicrobium</taxon>
    </lineage>
</organism>
<name>A0ABN1F6Z2_9PROT</name>
<gene>
    <name evidence="1" type="ORF">GCM10008942_35440</name>
</gene>
<dbReference type="Proteomes" id="UP001499951">
    <property type="component" value="Unassembled WGS sequence"/>
</dbReference>
<evidence type="ECO:0008006" key="3">
    <source>
        <dbReference type="Google" id="ProtNLM"/>
    </source>
</evidence>
<protein>
    <recommendedName>
        <fullName evidence="3">DUF4440 domain-containing protein</fullName>
    </recommendedName>
</protein>
<reference evidence="1 2" key="1">
    <citation type="journal article" date="2019" name="Int. J. Syst. Evol. Microbiol.">
        <title>The Global Catalogue of Microorganisms (GCM) 10K type strain sequencing project: providing services to taxonomists for standard genome sequencing and annotation.</title>
        <authorList>
            <consortium name="The Broad Institute Genomics Platform"/>
            <consortium name="The Broad Institute Genome Sequencing Center for Infectious Disease"/>
            <person name="Wu L."/>
            <person name="Ma J."/>
        </authorList>
    </citation>
    <scope>NUCLEOTIDE SEQUENCE [LARGE SCALE GENOMIC DNA]</scope>
    <source>
        <strain evidence="1 2">JCM 15089</strain>
    </source>
</reference>
<dbReference type="RefSeq" id="WP_166937137.1">
    <property type="nucleotide sequence ID" value="NZ_BAAADD010000010.1"/>
</dbReference>
<evidence type="ECO:0000313" key="2">
    <source>
        <dbReference type="Proteomes" id="UP001499951"/>
    </source>
</evidence>
<dbReference type="SUPFAM" id="SSF54427">
    <property type="entry name" value="NTF2-like"/>
    <property type="match status" value="1"/>
</dbReference>
<proteinExistence type="predicted"/>
<evidence type="ECO:0000313" key="1">
    <source>
        <dbReference type="EMBL" id="GAA0583399.1"/>
    </source>
</evidence>
<accession>A0ABN1F6Z2</accession>
<sequence length="133" mass="14526">MNAPDAAMLAAADKLAGFIAGRGLSLPADLFASEVVIVENFAPFIFRDVTTWAKEMRVHLADLSDLHHRFGAPVDFARDGDTAYFALPTTWSGFNRGVPFRETGGWALVLKLEAEGWRLAGYGWAVIETTVPQ</sequence>
<keyword evidence="2" id="KW-1185">Reference proteome</keyword>
<dbReference type="InterPro" id="IPR032710">
    <property type="entry name" value="NTF2-like_dom_sf"/>
</dbReference>